<dbReference type="Gene3D" id="3.30.1370.10">
    <property type="entry name" value="K Homology domain, type 1"/>
    <property type="match status" value="2"/>
</dbReference>
<dbReference type="SMART" id="SM00322">
    <property type="entry name" value="KH"/>
    <property type="match status" value="2"/>
</dbReference>
<protein>
    <recommendedName>
        <fullName evidence="4">K Homology domain-containing protein</fullName>
    </recommendedName>
</protein>
<dbReference type="Proteomes" id="UP000887575">
    <property type="component" value="Unassembled WGS sequence"/>
</dbReference>
<dbReference type="PANTHER" id="PTHR10603:SF7">
    <property type="entry name" value="FRAGILE X MESSENGER RIBONUCLEOPROTEIN 1 HOMOLOG"/>
    <property type="match status" value="1"/>
</dbReference>
<dbReference type="GO" id="GO:0099577">
    <property type="term" value="P:regulation of translation at presynapse, modulating synaptic transmission"/>
    <property type="evidence" value="ECO:0007669"/>
    <property type="project" value="TreeGrafter"/>
</dbReference>
<dbReference type="GO" id="GO:0051028">
    <property type="term" value="P:mRNA transport"/>
    <property type="evidence" value="ECO:0007669"/>
    <property type="project" value="TreeGrafter"/>
</dbReference>
<evidence type="ECO:0000256" key="1">
    <source>
        <dbReference type="PROSITE-ProRule" id="PRU00117"/>
    </source>
</evidence>
<dbReference type="InterPro" id="IPR004088">
    <property type="entry name" value="KH_dom_type_1"/>
</dbReference>
<feature type="region of interest" description="Disordered" evidence="3">
    <location>
        <begin position="371"/>
        <end position="455"/>
    </location>
</feature>
<dbReference type="GO" id="GO:0043488">
    <property type="term" value="P:regulation of mRNA stability"/>
    <property type="evidence" value="ECO:0007669"/>
    <property type="project" value="TreeGrafter"/>
</dbReference>
<feature type="compositionally biased region" description="Basic and acidic residues" evidence="3">
    <location>
        <begin position="402"/>
        <end position="430"/>
    </location>
</feature>
<dbReference type="GO" id="GO:0043005">
    <property type="term" value="C:neuron projection"/>
    <property type="evidence" value="ECO:0007669"/>
    <property type="project" value="TreeGrafter"/>
</dbReference>
<dbReference type="InterPro" id="IPR040472">
    <property type="entry name" value="FMRP_KH0"/>
</dbReference>
<evidence type="ECO:0000313" key="6">
    <source>
        <dbReference type="WBParaSite" id="MBELARI_LOCUS13602"/>
    </source>
</evidence>
<dbReference type="GO" id="GO:0048170">
    <property type="term" value="P:positive regulation of long-term neuronal synaptic plasticity"/>
    <property type="evidence" value="ECO:0007669"/>
    <property type="project" value="TreeGrafter"/>
</dbReference>
<evidence type="ECO:0000259" key="4">
    <source>
        <dbReference type="SMART" id="SM00322"/>
    </source>
</evidence>
<feature type="domain" description="K Homology" evidence="4">
    <location>
        <begin position="209"/>
        <end position="280"/>
    </location>
</feature>
<dbReference type="GO" id="GO:0010494">
    <property type="term" value="C:cytoplasmic stress granule"/>
    <property type="evidence" value="ECO:0007669"/>
    <property type="project" value="TreeGrafter"/>
</dbReference>
<dbReference type="GO" id="GO:0045727">
    <property type="term" value="P:positive regulation of translation"/>
    <property type="evidence" value="ECO:0007669"/>
    <property type="project" value="TreeGrafter"/>
</dbReference>
<dbReference type="AlphaFoldDB" id="A0AAF3EHX7"/>
<evidence type="ECO:0000256" key="3">
    <source>
        <dbReference type="SAM" id="MobiDB-lite"/>
    </source>
</evidence>
<evidence type="ECO:0000256" key="2">
    <source>
        <dbReference type="SAM" id="Coils"/>
    </source>
</evidence>
<proteinExistence type="predicted"/>
<reference evidence="6" key="1">
    <citation type="submission" date="2024-02" db="UniProtKB">
        <authorList>
            <consortium name="WormBaseParasite"/>
        </authorList>
    </citation>
    <scope>IDENTIFICATION</scope>
</reference>
<keyword evidence="2" id="KW-0175">Coiled coil</keyword>
<keyword evidence="5" id="KW-1185">Reference proteome</keyword>
<dbReference type="GO" id="GO:0098793">
    <property type="term" value="C:presynapse"/>
    <property type="evidence" value="ECO:0007669"/>
    <property type="project" value="GOC"/>
</dbReference>
<feature type="coiled-coil region" evidence="2">
    <location>
        <begin position="187"/>
        <end position="214"/>
    </location>
</feature>
<dbReference type="Pfam" id="PF00013">
    <property type="entry name" value="KH_1"/>
    <property type="match status" value="2"/>
</dbReference>
<accession>A0AAF3EHX7</accession>
<dbReference type="InterPro" id="IPR004087">
    <property type="entry name" value="KH_dom"/>
</dbReference>
<feature type="domain" description="K Homology" evidence="4">
    <location>
        <begin position="281"/>
        <end position="348"/>
    </location>
</feature>
<dbReference type="GO" id="GO:0048513">
    <property type="term" value="P:animal organ development"/>
    <property type="evidence" value="ECO:0007669"/>
    <property type="project" value="TreeGrafter"/>
</dbReference>
<sequence>MDVEVRRSINGVETWSTVKAIDFTNEGLLIAGDADQKDIQKIPFSDVRLPPISTPKQSYKVGDEVEALLRGRMWQRVKITEFKGDLVIVDLADGKTDVVEFNSKLRPVNTRYRTLTKDSFCQERIKIPDDLVDYFKKMNINEQFAAKVERCFAKMEDGHMVVYATEEAKIKRAKMLSDIFIRDQKHHMVLTQKQEEARKALDNTEEDASTYIEEFVVPQELMGLAIGSNGSNMKQAKGIEGVRDIKVIESDDQTPARFKVYADDPEAAQQARALLEYAQESVHVPKELVGNVIGKNGNVIQDIVDKSGVIRVQIAEGTADNEQRVPFTFTGTRQCIEDADFLIRYQIKNNEAMKELRQNVDELQRRMYHSSNAPVFGGGARGRNGFANRRGRGDRSGFNVGERVDYDQFESRQNNDEVRPGQRQFSDRRGQGRGYRGNDGFRQNRRTGFRNDRGN</sequence>
<dbReference type="GO" id="GO:0045182">
    <property type="term" value="F:translation regulator activity"/>
    <property type="evidence" value="ECO:0007669"/>
    <property type="project" value="TreeGrafter"/>
</dbReference>
<dbReference type="WBParaSite" id="MBELARI_LOCUS13602">
    <property type="protein sequence ID" value="MBELARI_LOCUS13602"/>
    <property type="gene ID" value="MBELARI_LOCUS13602"/>
</dbReference>
<dbReference type="GO" id="GO:0005634">
    <property type="term" value="C:nucleus"/>
    <property type="evidence" value="ECO:0007669"/>
    <property type="project" value="TreeGrafter"/>
</dbReference>
<dbReference type="InterPro" id="IPR036612">
    <property type="entry name" value="KH_dom_type_1_sf"/>
</dbReference>
<name>A0AAF3EHX7_9BILA</name>
<dbReference type="InterPro" id="IPR040148">
    <property type="entry name" value="FMR1"/>
</dbReference>
<dbReference type="PROSITE" id="PS50084">
    <property type="entry name" value="KH_TYPE_1"/>
    <property type="match status" value="2"/>
</dbReference>
<organism evidence="5 6">
    <name type="scientific">Mesorhabditis belari</name>
    <dbReference type="NCBI Taxonomy" id="2138241"/>
    <lineage>
        <taxon>Eukaryota</taxon>
        <taxon>Metazoa</taxon>
        <taxon>Ecdysozoa</taxon>
        <taxon>Nematoda</taxon>
        <taxon>Chromadorea</taxon>
        <taxon>Rhabditida</taxon>
        <taxon>Rhabditina</taxon>
        <taxon>Rhabditomorpha</taxon>
        <taxon>Rhabditoidea</taxon>
        <taxon>Rhabditidae</taxon>
        <taxon>Mesorhabditinae</taxon>
        <taxon>Mesorhabditis</taxon>
    </lineage>
</organism>
<dbReference type="SUPFAM" id="SSF54791">
    <property type="entry name" value="Eukaryotic type KH-domain (KH-domain type I)"/>
    <property type="match status" value="2"/>
</dbReference>
<keyword evidence="1" id="KW-0694">RNA-binding</keyword>
<dbReference type="GO" id="GO:0003730">
    <property type="term" value="F:mRNA 3'-UTR binding"/>
    <property type="evidence" value="ECO:0007669"/>
    <property type="project" value="TreeGrafter"/>
</dbReference>
<dbReference type="Pfam" id="PF17904">
    <property type="entry name" value="KH_9"/>
    <property type="match status" value="1"/>
</dbReference>
<dbReference type="PANTHER" id="PTHR10603">
    <property type="entry name" value="FRAGILE X MENTAL RETARDATION SYNDROME-RELATED PROTEIN"/>
    <property type="match status" value="1"/>
</dbReference>
<dbReference type="CDD" id="cd22426">
    <property type="entry name" value="KH_I_FMR1_FXR_rpt2"/>
    <property type="match status" value="1"/>
</dbReference>
<dbReference type="Gene3D" id="2.30.30.140">
    <property type="match status" value="1"/>
</dbReference>
<evidence type="ECO:0000313" key="5">
    <source>
        <dbReference type="Proteomes" id="UP000887575"/>
    </source>
</evidence>